<dbReference type="OrthoDB" id="774847at2759"/>
<feature type="region of interest" description="Disordered" evidence="1">
    <location>
        <begin position="614"/>
        <end position="726"/>
    </location>
</feature>
<evidence type="ECO:0000313" key="5">
    <source>
        <dbReference type="RefSeq" id="XP_020092816.1"/>
    </source>
</evidence>
<gene>
    <name evidence="5" type="primary">LOC109713230</name>
</gene>
<dbReference type="InterPro" id="IPR013103">
    <property type="entry name" value="RVT_2"/>
</dbReference>
<reference evidence="4" key="1">
    <citation type="journal article" date="2015" name="Nat. Genet.">
        <title>The pineapple genome and the evolution of CAM photosynthesis.</title>
        <authorList>
            <person name="Ming R."/>
            <person name="VanBuren R."/>
            <person name="Wai C.M."/>
            <person name="Tang H."/>
            <person name="Schatz M.C."/>
            <person name="Bowers J.E."/>
            <person name="Lyons E."/>
            <person name="Wang M.L."/>
            <person name="Chen J."/>
            <person name="Biggers E."/>
            <person name="Zhang J."/>
            <person name="Huang L."/>
            <person name="Zhang L."/>
            <person name="Miao W."/>
            <person name="Zhang J."/>
            <person name="Ye Z."/>
            <person name="Miao C."/>
            <person name="Lin Z."/>
            <person name="Wang H."/>
            <person name="Zhou H."/>
            <person name="Yim W.C."/>
            <person name="Priest H.D."/>
            <person name="Zheng C."/>
            <person name="Woodhouse M."/>
            <person name="Edger P.P."/>
            <person name="Guyot R."/>
            <person name="Guo H.B."/>
            <person name="Guo H."/>
            <person name="Zheng G."/>
            <person name="Singh R."/>
            <person name="Sharma A."/>
            <person name="Min X."/>
            <person name="Zheng Y."/>
            <person name="Lee H."/>
            <person name="Gurtowski J."/>
            <person name="Sedlazeck F.J."/>
            <person name="Harkess A."/>
            <person name="McKain M.R."/>
            <person name="Liao Z."/>
            <person name="Fang J."/>
            <person name="Liu J."/>
            <person name="Zhang X."/>
            <person name="Zhang Q."/>
            <person name="Hu W."/>
            <person name="Qin Y."/>
            <person name="Wang K."/>
            <person name="Chen L.Y."/>
            <person name="Shirley N."/>
            <person name="Lin Y.R."/>
            <person name="Liu L.Y."/>
            <person name="Hernandez A.G."/>
            <person name="Wright C.L."/>
            <person name="Bulone V."/>
            <person name="Tuskan G.A."/>
            <person name="Heath K."/>
            <person name="Zee F."/>
            <person name="Moore P.H."/>
            <person name="Sunkar R."/>
            <person name="Leebens-Mack J.H."/>
            <person name="Mockler T."/>
            <person name="Bennetzen J.L."/>
            <person name="Freeling M."/>
            <person name="Sankoff D."/>
            <person name="Paterson A.H."/>
            <person name="Zhu X."/>
            <person name="Yang X."/>
            <person name="Smith J.A."/>
            <person name="Cushman J.C."/>
            <person name="Paull R.E."/>
            <person name="Yu Q."/>
        </authorList>
    </citation>
    <scope>NUCLEOTIDE SEQUENCE [LARGE SCALE GENOMIC DNA]</scope>
    <source>
        <strain evidence="4">cv. F153</strain>
    </source>
</reference>
<sequence>MSDDDNDSPFNLPVIDEISVPDISAETIDTVASHDSSETPITSSELTPVKDHPLSNVIGDPLTGVKTRRQLQCEFACYVSLVEPKNVDEALLDEYWINAMQDELGQFTRNDVWELVPRPEQQHIIGTKWIFKNKKNEDGTIVRNKARLVAQGYSQVEGIDFEETFAPVARLESIRILFAIACHFKITLFQMDVKSAFLNGFLKEEVYVEQPKGFIDSKFPNHVFRLKKALYGLKQAPRAWYERLTKFLLEKGYNRGGADRTLFVKHSKDNFIVAQIYVDDIVFGATKDKDANDFAKLMTSEFEMSMMGELNYFLGLQVKQTKDGIHLCQSKYAKDLVKKFGLDNAKDFDTPMGTSNKGLGLNSEGPSVDEKLYRSMIGSLLYLTASRPDIAFSVGICARYQANPKEIHLKAVKRIIRYVKGTIAYGLWYLMGTSLDLIGYSDADWAGSADDRKSTSGACFSLGHCLVAWHSKKQNCIALSTAEAEYISAGSCSTQLLWMKSLLSDYRIPSTTLTILCDNTSAINISKNPVLHSRTKHIELRYHFLRELVESNLLHLEYISTENQLADILTKPLDQKRFLHLRKAIGIPSRGIFFENKMYSFLLALVFLMAGGGRGGKRQRTSTQQPVEPPVEDVGSEYAPDEESETESIDSEAFSPEVLSTKKKGKEKVVAEKEKGQSKAKGKGTEKLTYSRSKKKTGGIEIREPTADVPRRSTQGGNVDPKRRSMYSSKNCIGERHVGVQNLIERVPGLQALFENGGLYEISDFPEQTRYCLELIREFYMRAGYLEDSDGGPFIFKTSVRGIELTITPETIASVLGMQARTDGIEYLHAGFDAVRDWRLVMNGVCLPNVEPNGICVMSKELKIEFRFLNFVVCYNIMPLANTKVVRWDRMLYMYLVGQPNVVRDRKINLNVPFLVWRRMAKDIKTSSQSERLPYLLIIMRILRMFDVDTRCSSYEHSLGVISETTFIKSAVQLQSQRSPPRRSSQQRSTPPPGPSRPSAEVSEEEMSVSSVYQEQQRLSLEQERISANFDGFLRIRLAWLLSRSASLGK</sequence>
<dbReference type="AlphaFoldDB" id="A0A6P5F9E7"/>
<feature type="domain" description="Putative plant transposon protein" evidence="3">
    <location>
        <begin position="768"/>
        <end position="949"/>
    </location>
</feature>
<feature type="compositionally biased region" description="Acidic residues" evidence="1">
    <location>
        <begin position="630"/>
        <end position="650"/>
    </location>
</feature>
<evidence type="ECO:0000259" key="3">
    <source>
        <dbReference type="Pfam" id="PF20167"/>
    </source>
</evidence>
<name>A0A6P5F9E7_ANACO</name>
<dbReference type="PANTHER" id="PTHR11439">
    <property type="entry name" value="GAG-POL-RELATED RETROTRANSPOSON"/>
    <property type="match status" value="1"/>
</dbReference>
<dbReference type="InterPro" id="IPR043502">
    <property type="entry name" value="DNA/RNA_pol_sf"/>
</dbReference>
<dbReference type="RefSeq" id="XP_020092816.1">
    <property type="nucleotide sequence ID" value="XM_020237227.1"/>
</dbReference>
<feature type="domain" description="Reverse transcriptase Ty1/copia-type" evidence="2">
    <location>
        <begin position="110"/>
        <end position="352"/>
    </location>
</feature>
<proteinExistence type="predicted"/>
<evidence type="ECO:0000313" key="4">
    <source>
        <dbReference type="Proteomes" id="UP000515123"/>
    </source>
</evidence>
<accession>A0A6P5F9E7</accession>
<protein>
    <submittedName>
        <fullName evidence="5">Uncharacterized protein LOC109713230</fullName>
    </submittedName>
</protein>
<dbReference type="Pfam" id="PF07727">
    <property type="entry name" value="RVT_2"/>
    <property type="match status" value="1"/>
</dbReference>
<keyword evidence="4" id="KW-1185">Reference proteome</keyword>
<feature type="region of interest" description="Disordered" evidence="1">
    <location>
        <begin position="973"/>
        <end position="1007"/>
    </location>
</feature>
<dbReference type="PANTHER" id="PTHR11439:SF486">
    <property type="entry name" value="RLK (RECEPTOR-LIKE KINASE) PROTEIN, PUTATIVE-RELATED"/>
    <property type="match status" value="1"/>
</dbReference>
<dbReference type="Proteomes" id="UP000515123">
    <property type="component" value="Linkage group 7"/>
</dbReference>
<dbReference type="SUPFAM" id="SSF56672">
    <property type="entry name" value="DNA/RNA polymerases"/>
    <property type="match status" value="1"/>
</dbReference>
<organism evidence="4 5">
    <name type="scientific">Ananas comosus</name>
    <name type="common">Pineapple</name>
    <name type="synonym">Ananas ananas</name>
    <dbReference type="NCBI Taxonomy" id="4615"/>
    <lineage>
        <taxon>Eukaryota</taxon>
        <taxon>Viridiplantae</taxon>
        <taxon>Streptophyta</taxon>
        <taxon>Embryophyta</taxon>
        <taxon>Tracheophyta</taxon>
        <taxon>Spermatophyta</taxon>
        <taxon>Magnoliopsida</taxon>
        <taxon>Liliopsida</taxon>
        <taxon>Poales</taxon>
        <taxon>Bromeliaceae</taxon>
        <taxon>Bromelioideae</taxon>
        <taxon>Ananas</taxon>
    </lineage>
</organism>
<dbReference type="InterPro" id="IPR046796">
    <property type="entry name" value="Transposase_32_dom"/>
</dbReference>
<evidence type="ECO:0000259" key="2">
    <source>
        <dbReference type="Pfam" id="PF07727"/>
    </source>
</evidence>
<dbReference type="CDD" id="cd09272">
    <property type="entry name" value="RNase_HI_RT_Ty1"/>
    <property type="match status" value="1"/>
</dbReference>
<feature type="compositionally biased region" description="Basic and acidic residues" evidence="1">
    <location>
        <begin position="667"/>
        <end position="677"/>
    </location>
</feature>
<dbReference type="GeneID" id="109713230"/>
<feature type="compositionally biased region" description="Low complexity" evidence="1">
    <location>
        <begin position="973"/>
        <end position="989"/>
    </location>
</feature>
<feature type="compositionally biased region" description="Basic and acidic residues" evidence="1">
    <location>
        <begin position="701"/>
        <end position="711"/>
    </location>
</feature>
<dbReference type="Pfam" id="PF20167">
    <property type="entry name" value="Transposase_32"/>
    <property type="match status" value="1"/>
</dbReference>
<reference evidence="5" key="2">
    <citation type="submission" date="2025-08" db="UniProtKB">
        <authorList>
            <consortium name="RefSeq"/>
        </authorList>
    </citation>
    <scope>IDENTIFICATION</scope>
    <source>
        <tissue evidence="5">Leaf</tissue>
    </source>
</reference>
<evidence type="ECO:0000256" key="1">
    <source>
        <dbReference type="SAM" id="MobiDB-lite"/>
    </source>
</evidence>